<dbReference type="EMBL" id="JAPZBO010000005">
    <property type="protein sequence ID" value="KAJ5316241.1"/>
    <property type="molecule type" value="Genomic_DNA"/>
</dbReference>
<dbReference type="Proteomes" id="UP001147746">
    <property type="component" value="Unassembled WGS sequence"/>
</dbReference>
<evidence type="ECO:0000256" key="1">
    <source>
        <dbReference type="SAM" id="MobiDB-lite"/>
    </source>
</evidence>
<name>A0A9W9PXE7_9EURO</name>
<sequence>MDTNTDGFTIHTMERPAKRPRLSIDSDSVEDIPEEWDLQTARAQNDNKLKAIFEGIFSKYGKDFTEVGDEIDLQTGKIVVDNGHLLGLQETEPRNEGQPWLDENEDGDSDNGEDPEEETVESHEPPLPSHEDDNIEGDVDPDSNDSLLGAALAFNNDRRSEGSKRATGKQVEDPGPEDPLWQTPDLPRSVATPTAEGRAKVVTPKHPTFIREPSPPGSGSLWTVPRRGRPPGRPRTEGKPKASPSKVRARAKPTYHSSPVAQAHDWSFSQIPDGDESDDPLQEYQPSPTPSRMTSVRGKRIQGPAFTLNRYLESNPNPKQGAVPRAQSATPTSSDDDADNDTSERDPHGNGHVAFGTSLQGHSSSRPMSDSKPPSFLVPRYKVPRSSHRIITPDEARMIIRLRHVEKMDMREIHSLLPNYKITQAYAWDYNHWTEARLDPPQLSAPWTNEEMVILEKLKDTDDLSWAGMKAELPGRSRKEIEYELIRLWVGEEVWNEKEWDRDAKGEDVPEQPSNPNKRKRPLDIGTSEVDPEHDGDTASCGFKMLSEDDSDSDFDENSDSDSVKSEAFSFSKLSKIDLEPAHSPKLQDVGQRQSLAA</sequence>
<feature type="region of interest" description="Disordered" evidence="1">
    <location>
        <begin position="500"/>
        <end position="566"/>
    </location>
</feature>
<dbReference type="GO" id="GO:0005634">
    <property type="term" value="C:nucleus"/>
    <property type="evidence" value="ECO:0007669"/>
    <property type="project" value="InterPro"/>
</dbReference>
<feature type="compositionally biased region" description="Polar residues" evidence="1">
    <location>
        <begin position="357"/>
        <end position="368"/>
    </location>
</feature>
<feature type="compositionally biased region" description="Acidic residues" evidence="1">
    <location>
        <begin position="102"/>
        <end position="119"/>
    </location>
</feature>
<dbReference type="GO" id="GO:0046982">
    <property type="term" value="F:protein heterodimerization activity"/>
    <property type="evidence" value="ECO:0007669"/>
    <property type="project" value="InterPro"/>
</dbReference>
<dbReference type="InterPro" id="IPR001005">
    <property type="entry name" value="SANT/Myb"/>
</dbReference>
<keyword evidence="3" id="KW-1185">Reference proteome</keyword>
<dbReference type="CDD" id="cd00167">
    <property type="entry name" value="SANT"/>
    <property type="match status" value="1"/>
</dbReference>
<feature type="region of interest" description="Disordered" evidence="1">
    <location>
        <begin position="87"/>
        <end position="379"/>
    </location>
</feature>
<protein>
    <recommendedName>
        <fullName evidence="4">Myb-like domain-containing protein</fullName>
    </recommendedName>
</protein>
<feature type="compositionally biased region" description="Polar residues" evidence="1">
    <location>
        <begin position="284"/>
        <end position="294"/>
    </location>
</feature>
<dbReference type="InterPro" id="IPR018465">
    <property type="entry name" value="Scm3/HJURP"/>
</dbReference>
<evidence type="ECO:0000313" key="3">
    <source>
        <dbReference type="Proteomes" id="UP001147746"/>
    </source>
</evidence>
<evidence type="ECO:0000313" key="2">
    <source>
        <dbReference type="EMBL" id="KAJ5316241.1"/>
    </source>
</evidence>
<dbReference type="AlphaFoldDB" id="A0A9W9PXE7"/>
<comment type="caution">
    <text evidence="2">The sequence shown here is derived from an EMBL/GenBank/DDBJ whole genome shotgun (WGS) entry which is preliminary data.</text>
</comment>
<reference evidence="2" key="2">
    <citation type="journal article" date="2023" name="IMA Fungus">
        <title>Comparative genomic study of the Penicillium genus elucidates a diverse pangenome and 15 lateral gene transfer events.</title>
        <authorList>
            <person name="Petersen C."/>
            <person name="Sorensen T."/>
            <person name="Nielsen M.R."/>
            <person name="Sondergaard T.E."/>
            <person name="Sorensen J.L."/>
            <person name="Fitzpatrick D.A."/>
            <person name="Frisvad J.C."/>
            <person name="Nielsen K.L."/>
        </authorList>
    </citation>
    <scope>NUCLEOTIDE SEQUENCE</scope>
    <source>
        <strain evidence="2">IBT 21472</strain>
    </source>
</reference>
<dbReference type="InterPro" id="IPR009072">
    <property type="entry name" value="Histone-fold"/>
</dbReference>
<feature type="compositionally biased region" description="Basic and acidic residues" evidence="1">
    <location>
        <begin position="120"/>
        <end position="132"/>
    </location>
</feature>
<evidence type="ECO:0008006" key="4">
    <source>
        <dbReference type="Google" id="ProtNLM"/>
    </source>
</evidence>
<reference evidence="2" key="1">
    <citation type="submission" date="2022-12" db="EMBL/GenBank/DDBJ databases">
        <authorList>
            <person name="Petersen C."/>
        </authorList>
    </citation>
    <scope>NUCLEOTIDE SEQUENCE</scope>
    <source>
        <strain evidence="2">IBT 21472</strain>
    </source>
</reference>
<gene>
    <name evidence="2" type="ORF">N7476_006548</name>
</gene>
<accession>A0A9W9PXE7</accession>
<dbReference type="PANTHER" id="PTHR15992">
    <property type="entry name" value="HOLLIDAY JUNCTION RECOGNITION PROTEIN"/>
    <property type="match status" value="1"/>
</dbReference>
<dbReference type="Pfam" id="PF10384">
    <property type="entry name" value="Scm3"/>
    <property type="match status" value="1"/>
</dbReference>
<dbReference type="GO" id="GO:0042393">
    <property type="term" value="F:histone binding"/>
    <property type="evidence" value="ECO:0007669"/>
    <property type="project" value="InterPro"/>
</dbReference>
<dbReference type="Gene3D" id="1.10.20.10">
    <property type="entry name" value="Histone, subunit A"/>
    <property type="match status" value="1"/>
</dbReference>
<proteinExistence type="predicted"/>
<organism evidence="2 3">
    <name type="scientific">Penicillium atrosanguineum</name>
    <dbReference type="NCBI Taxonomy" id="1132637"/>
    <lineage>
        <taxon>Eukaryota</taxon>
        <taxon>Fungi</taxon>
        <taxon>Dikarya</taxon>
        <taxon>Ascomycota</taxon>
        <taxon>Pezizomycotina</taxon>
        <taxon>Eurotiomycetes</taxon>
        <taxon>Eurotiomycetidae</taxon>
        <taxon>Eurotiales</taxon>
        <taxon>Aspergillaceae</taxon>
        <taxon>Penicillium</taxon>
    </lineage>
</organism>
<feature type="compositionally biased region" description="Acidic residues" evidence="1">
    <location>
        <begin position="548"/>
        <end position="560"/>
    </location>
</feature>
<dbReference type="PANTHER" id="PTHR15992:SF5">
    <property type="entry name" value="HOLLIDAY JUNCTION RECOGNITION PROTEIN"/>
    <property type="match status" value="1"/>
</dbReference>
<feature type="compositionally biased region" description="Acidic residues" evidence="1">
    <location>
        <begin position="133"/>
        <end position="143"/>
    </location>
</feature>